<reference evidence="1" key="2">
    <citation type="journal article" date="2015" name="Data Brief">
        <title>Shoot transcriptome of the giant reed, Arundo donax.</title>
        <authorList>
            <person name="Barrero R.A."/>
            <person name="Guerrero F.D."/>
            <person name="Moolhuijzen P."/>
            <person name="Goolsby J.A."/>
            <person name="Tidwell J."/>
            <person name="Bellgard S.E."/>
            <person name="Bellgard M.I."/>
        </authorList>
    </citation>
    <scope>NUCLEOTIDE SEQUENCE</scope>
    <source>
        <tissue evidence="1">Shoot tissue taken approximately 20 cm above the soil surface</tissue>
    </source>
</reference>
<evidence type="ECO:0000313" key="1">
    <source>
        <dbReference type="EMBL" id="JAD25980.1"/>
    </source>
</evidence>
<dbReference type="EMBL" id="GBRH01271915">
    <property type="protein sequence ID" value="JAD25980.1"/>
    <property type="molecule type" value="Transcribed_RNA"/>
</dbReference>
<sequence>MHPSSLHPCYGPNTTLPASYSTKCLTKKETFLASVEHHFVTY</sequence>
<name>A0A0A8YKP5_ARUDO</name>
<reference evidence="1" key="1">
    <citation type="submission" date="2014-09" db="EMBL/GenBank/DDBJ databases">
        <authorList>
            <person name="Magalhaes I.L.F."/>
            <person name="Oliveira U."/>
            <person name="Santos F.R."/>
            <person name="Vidigal T.H.D.A."/>
            <person name="Brescovit A.D."/>
            <person name="Santos A.J."/>
        </authorList>
    </citation>
    <scope>NUCLEOTIDE SEQUENCE</scope>
    <source>
        <tissue evidence="1">Shoot tissue taken approximately 20 cm above the soil surface</tissue>
    </source>
</reference>
<proteinExistence type="predicted"/>
<accession>A0A0A8YKP5</accession>
<protein>
    <submittedName>
        <fullName evidence="1">Uncharacterized protein</fullName>
    </submittedName>
</protein>
<dbReference type="AlphaFoldDB" id="A0A0A8YKP5"/>
<organism evidence="1">
    <name type="scientific">Arundo donax</name>
    <name type="common">Giant reed</name>
    <name type="synonym">Donax arundinaceus</name>
    <dbReference type="NCBI Taxonomy" id="35708"/>
    <lineage>
        <taxon>Eukaryota</taxon>
        <taxon>Viridiplantae</taxon>
        <taxon>Streptophyta</taxon>
        <taxon>Embryophyta</taxon>
        <taxon>Tracheophyta</taxon>
        <taxon>Spermatophyta</taxon>
        <taxon>Magnoliopsida</taxon>
        <taxon>Liliopsida</taxon>
        <taxon>Poales</taxon>
        <taxon>Poaceae</taxon>
        <taxon>PACMAD clade</taxon>
        <taxon>Arundinoideae</taxon>
        <taxon>Arundineae</taxon>
        <taxon>Arundo</taxon>
    </lineage>
</organism>